<dbReference type="InterPro" id="IPR037272">
    <property type="entry name" value="SNS_sf"/>
</dbReference>
<dbReference type="PROSITE" id="PS50267">
    <property type="entry name" value="NA_NEUROTRAN_SYMP_3"/>
    <property type="match status" value="1"/>
</dbReference>
<evidence type="ECO:0000256" key="2">
    <source>
        <dbReference type="ARBA" id="ARBA00022448"/>
    </source>
</evidence>
<dbReference type="PRINTS" id="PR00176">
    <property type="entry name" value="NANEUSMPORT"/>
</dbReference>
<keyword evidence="4 9" id="KW-1133">Transmembrane helix</keyword>
<dbReference type="InterPro" id="IPR000175">
    <property type="entry name" value="Na/ntran_symport"/>
</dbReference>
<evidence type="ECO:0000256" key="4">
    <source>
        <dbReference type="ARBA" id="ARBA00022989"/>
    </source>
</evidence>
<dbReference type="InParanoid" id="F7AZV4"/>
<organism evidence="10 11">
    <name type="scientific">Ciona intestinalis</name>
    <name type="common">Transparent sea squirt</name>
    <name type="synonym">Ascidia intestinalis</name>
    <dbReference type="NCBI Taxonomy" id="7719"/>
    <lineage>
        <taxon>Eukaryota</taxon>
        <taxon>Metazoa</taxon>
        <taxon>Chordata</taxon>
        <taxon>Tunicata</taxon>
        <taxon>Ascidiacea</taxon>
        <taxon>Phlebobranchia</taxon>
        <taxon>Cionidae</taxon>
        <taxon>Ciona</taxon>
    </lineage>
</organism>
<feature type="binding site" evidence="6">
    <location>
        <position position="50"/>
    </location>
    <ligand>
        <name>Na(+)</name>
        <dbReference type="ChEBI" id="CHEBI:29101"/>
        <label>1</label>
    </ligand>
</feature>
<dbReference type="GO" id="GO:0035725">
    <property type="term" value="P:sodium ion transmembrane transport"/>
    <property type="evidence" value="ECO:0000318"/>
    <property type="project" value="GO_Central"/>
</dbReference>
<reference evidence="10" key="3">
    <citation type="submission" date="2025-08" db="UniProtKB">
        <authorList>
            <consortium name="Ensembl"/>
        </authorList>
    </citation>
    <scope>IDENTIFICATION</scope>
</reference>
<evidence type="ECO:0000313" key="11">
    <source>
        <dbReference type="Proteomes" id="UP000008144"/>
    </source>
</evidence>
<feature type="transmembrane region" description="Helical" evidence="9">
    <location>
        <begin position="74"/>
        <end position="95"/>
    </location>
</feature>
<feature type="transmembrane region" description="Helical" evidence="9">
    <location>
        <begin position="232"/>
        <end position="262"/>
    </location>
</feature>
<sequence>MVSSDKDSSELQVLNDKETGVIESGSKESSKDKTRQSWNNKTEYILTSLGNAVGLGNIWRFPYKCHKHGGGAFLIPYAIMLLVVGYPLLLMEYSMGQRAKKGAIGVWSRVSPYTTGIGIASLVVCLVLGLYYNVILSLAFFYTANSFRFPLPWESCPVTYSGINMTATIVQECADSSPTSYFWFRETLDVPVTIDQGGELNWWVVAASFVAWFALFIGLVRGTSSTGKVMYFAVFFPYIVLTAFAIRTILLDGAAAGIAYLFRPDIEKLKNPAAWLDALTQIFFSIGLGQGTYIAFASYTTTHNNCIFDTIFVATVNSFTSLFVALIVFGVMGFKAVANSKLCLARNEVTLQRMNATLNGTLTNDNVNMTTLNSAFNGTFGNGTDLLQDCSPAKELGSIPGGTGLAFISFCDAILKFPGSNFWSVLFFFMIVNIGLGSVLGNFTGIVSLIRDLGCKISKAKLALLLCIVMFIIGLTLTTKKGIYLVEIFDDVYVGTGLLYIVLCETFAVAFLYGIKRLGNDIHFMTGQRLNIYWKTCMQFLCPILLLGCFGTIVVSYIIKSPIYHAWDGTGIVKMTYPAWVSALVAILLVLTTLSVPLVALL</sequence>
<keyword evidence="7" id="KW-0769">Symport</keyword>
<dbReference type="PANTHER" id="PTHR11616:SF182">
    <property type="entry name" value="TRANSPORTER"/>
    <property type="match status" value="1"/>
</dbReference>
<evidence type="ECO:0000256" key="5">
    <source>
        <dbReference type="ARBA" id="ARBA00023136"/>
    </source>
</evidence>
<feature type="binding site" evidence="6">
    <location>
        <position position="52"/>
    </location>
    <ligand>
        <name>Na(+)</name>
        <dbReference type="ChEBI" id="CHEBI:29101"/>
        <label>1</label>
    </ligand>
</feature>
<keyword evidence="6" id="KW-0915">Sodium</keyword>
<dbReference type="PROSITE" id="PS00610">
    <property type="entry name" value="NA_NEUROTRAN_SYMP_1"/>
    <property type="match status" value="1"/>
</dbReference>
<dbReference type="Pfam" id="PF00209">
    <property type="entry name" value="SNF"/>
    <property type="match status" value="1"/>
</dbReference>
<keyword evidence="11" id="KW-1185">Reference proteome</keyword>
<keyword evidence="5 9" id="KW-0472">Membrane</keyword>
<proteinExistence type="inferred from homology"/>
<protein>
    <recommendedName>
        <fullName evidence="7">Transporter</fullName>
    </recommendedName>
</protein>
<dbReference type="EMBL" id="EAAA01002354">
    <property type="status" value="NOT_ANNOTATED_CDS"/>
    <property type="molecule type" value="Genomic_DNA"/>
</dbReference>
<reference evidence="10" key="2">
    <citation type="journal article" date="2008" name="Genome Biol.">
        <title>Improved genome assembly and evidence-based global gene model set for the chordate Ciona intestinalis: new insight into intron and operon populations.</title>
        <authorList>
            <person name="Satou Y."/>
            <person name="Mineta K."/>
            <person name="Ogasawara M."/>
            <person name="Sasakura Y."/>
            <person name="Shoguchi E."/>
            <person name="Ueno K."/>
            <person name="Yamada L."/>
            <person name="Matsumoto J."/>
            <person name="Wasserscheid J."/>
            <person name="Dewar K."/>
            <person name="Wiley G.B."/>
            <person name="Macmil S.L."/>
            <person name="Roe B.A."/>
            <person name="Zeller R.W."/>
            <person name="Hastings K.E."/>
            <person name="Lemaire P."/>
            <person name="Lindquist E."/>
            <person name="Endo T."/>
            <person name="Hotta K."/>
            <person name="Inaba K."/>
        </authorList>
    </citation>
    <scope>NUCLEOTIDE SEQUENCE [LARGE SCALE GENOMIC DNA]</scope>
    <source>
        <strain evidence="10">wild type</strain>
    </source>
</reference>
<feature type="binding site" evidence="6">
    <location>
        <position position="53"/>
    </location>
    <ligand>
        <name>Na(+)</name>
        <dbReference type="ChEBI" id="CHEBI:29101"/>
        <label>1</label>
    </ligand>
</feature>
<dbReference type="SUPFAM" id="SSF161070">
    <property type="entry name" value="SNF-like"/>
    <property type="match status" value="1"/>
</dbReference>
<reference evidence="10" key="4">
    <citation type="submission" date="2025-09" db="UniProtKB">
        <authorList>
            <consortium name="Ensembl"/>
        </authorList>
    </citation>
    <scope>IDENTIFICATION</scope>
</reference>
<keyword evidence="3 7" id="KW-0812">Transmembrane</keyword>
<dbReference type="Proteomes" id="UP000008144">
    <property type="component" value="Chromosome 7"/>
</dbReference>
<feature type="transmembrane region" description="Helical" evidence="9">
    <location>
        <begin position="282"/>
        <end position="299"/>
    </location>
</feature>
<feature type="transmembrane region" description="Helical" evidence="9">
    <location>
        <begin position="492"/>
        <end position="515"/>
    </location>
</feature>
<evidence type="ECO:0000256" key="3">
    <source>
        <dbReference type="ARBA" id="ARBA00022692"/>
    </source>
</evidence>
<dbReference type="OMA" id="LLMEYSM"/>
<dbReference type="AlphaFoldDB" id="F7AZV4"/>
<dbReference type="PANTHER" id="PTHR11616">
    <property type="entry name" value="SODIUM/CHLORIDE DEPENDENT TRANSPORTER"/>
    <property type="match status" value="1"/>
</dbReference>
<dbReference type="HOGENOM" id="CLU_006855_7_2_1"/>
<dbReference type="GO" id="GO:0006865">
    <property type="term" value="P:amino acid transport"/>
    <property type="evidence" value="ECO:0000318"/>
    <property type="project" value="GO_Central"/>
</dbReference>
<dbReference type="GO" id="GO:0005886">
    <property type="term" value="C:plasma membrane"/>
    <property type="evidence" value="ECO:0000318"/>
    <property type="project" value="GO_Central"/>
</dbReference>
<evidence type="ECO:0000313" key="10">
    <source>
        <dbReference type="Ensembl" id="ENSCINP00000014022.3"/>
    </source>
</evidence>
<feature type="binding site" evidence="6">
    <location>
        <position position="317"/>
    </location>
    <ligand>
        <name>Na(+)</name>
        <dbReference type="ChEBI" id="CHEBI:29101"/>
        <label>1</label>
    </ligand>
</feature>
<feature type="transmembrane region" description="Helical" evidence="9">
    <location>
        <begin position="116"/>
        <end position="142"/>
    </location>
</feature>
<feature type="transmembrane region" description="Helical" evidence="9">
    <location>
        <begin position="200"/>
        <end position="220"/>
    </location>
</feature>
<feature type="binding site" evidence="6">
    <location>
        <position position="285"/>
    </location>
    <ligand>
        <name>Na(+)</name>
        <dbReference type="ChEBI" id="CHEBI:29101"/>
        <label>1</label>
    </ligand>
</feature>
<feature type="transmembrane region" description="Helical" evidence="9">
    <location>
        <begin position="462"/>
        <end position="480"/>
    </location>
</feature>
<evidence type="ECO:0000256" key="9">
    <source>
        <dbReference type="SAM" id="Phobius"/>
    </source>
</evidence>
<feature type="transmembrane region" description="Helical" evidence="9">
    <location>
        <begin position="579"/>
        <end position="601"/>
    </location>
</feature>
<dbReference type="GO" id="GO:0015293">
    <property type="term" value="F:symporter activity"/>
    <property type="evidence" value="ECO:0007669"/>
    <property type="project" value="UniProtKB-KW"/>
</dbReference>
<reference evidence="11" key="1">
    <citation type="journal article" date="2002" name="Science">
        <title>The draft genome of Ciona intestinalis: insights into chordate and vertebrate origins.</title>
        <authorList>
            <person name="Dehal P."/>
            <person name="Satou Y."/>
            <person name="Campbell R.K."/>
            <person name="Chapman J."/>
            <person name="Degnan B."/>
            <person name="De Tomaso A."/>
            <person name="Davidson B."/>
            <person name="Di Gregorio A."/>
            <person name="Gelpke M."/>
            <person name="Goodstein D.M."/>
            <person name="Harafuji N."/>
            <person name="Hastings K.E."/>
            <person name="Ho I."/>
            <person name="Hotta K."/>
            <person name="Huang W."/>
            <person name="Kawashima T."/>
            <person name="Lemaire P."/>
            <person name="Martinez D."/>
            <person name="Meinertzhagen I.A."/>
            <person name="Necula S."/>
            <person name="Nonaka M."/>
            <person name="Putnam N."/>
            <person name="Rash S."/>
            <person name="Saiga H."/>
            <person name="Satake M."/>
            <person name="Terry A."/>
            <person name="Yamada L."/>
            <person name="Wang H.G."/>
            <person name="Awazu S."/>
            <person name="Azumi K."/>
            <person name="Boore J."/>
            <person name="Branno M."/>
            <person name="Chin-Bow S."/>
            <person name="DeSantis R."/>
            <person name="Doyle S."/>
            <person name="Francino P."/>
            <person name="Keys D.N."/>
            <person name="Haga S."/>
            <person name="Hayashi H."/>
            <person name="Hino K."/>
            <person name="Imai K.S."/>
            <person name="Inaba K."/>
            <person name="Kano S."/>
            <person name="Kobayashi K."/>
            <person name="Kobayashi M."/>
            <person name="Lee B.I."/>
            <person name="Makabe K.W."/>
            <person name="Manohar C."/>
            <person name="Matassi G."/>
            <person name="Medina M."/>
            <person name="Mochizuki Y."/>
            <person name="Mount S."/>
            <person name="Morishita T."/>
            <person name="Miura S."/>
            <person name="Nakayama A."/>
            <person name="Nishizaka S."/>
            <person name="Nomoto H."/>
            <person name="Ohta F."/>
            <person name="Oishi K."/>
            <person name="Rigoutsos I."/>
            <person name="Sano M."/>
            <person name="Sasaki A."/>
            <person name="Sasakura Y."/>
            <person name="Shoguchi E."/>
            <person name="Shin-i T."/>
            <person name="Spagnuolo A."/>
            <person name="Stainier D."/>
            <person name="Suzuki M.M."/>
            <person name="Tassy O."/>
            <person name="Takatori N."/>
            <person name="Tokuoka M."/>
            <person name="Yagi K."/>
            <person name="Yoshizaki F."/>
            <person name="Wada S."/>
            <person name="Zhang C."/>
            <person name="Hyatt P.D."/>
            <person name="Larimer F."/>
            <person name="Detter C."/>
            <person name="Doggett N."/>
            <person name="Glavina T."/>
            <person name="Hawkins T."/>
            <person name="Richardson P."/>
            <person name="Lucas S."/>
            <person name="Kohara Y."/>
            <person name="Levine M."/>
            <person name="Satoh N."/>
            <person name="Rokhsar D.S."/>
        </authorList>
    </citation>
    <scope>NUCLEOTIDE SEQUENCE [LARGE SCALE GENOMIC DNA]</scope>
</reference>
<comment type="subcellular location">
    <subcellularLocation>
        <location evidence="1">Membrane</location>
        <topology evidence="1">Multi-pass membrane protein</topology>
    </subcellularLocation>
</comment>
<evidence type="ECO:0000256" key="7">
    <source>
        <dbReference type="RuleBase" id="RU003732"/>
    </source>
</evidence>
<feature type="transmembrane region" description="Helical" evidence="9">
    <location>
        <begin position="425"/>
        <end position="450"/>
    </location>
</feature>
<feature type="binding site" evidence="6">
    <location>
        <position position="438"/>
    </location>
    <ligand>
        <name>Na(+)</name>
        <dbReference type="ChEBI" id="CHEBI:29101"/>
        <label>1</label>
    </ligand>
</feature>
<keyword evidence="2 7" id="KW-0813">Transport</keyword>
<evidence type="ECO:0000256" key="8">
    <source>
        <dbReference type="SAM" id="MobiDB-lite"/>
    </source>
</evidence>
<feature type="transmembrane region" description="Helical" evidence="9">
    <location>
        <begin position="311"/>
        <end position="332"/>
    </location>
</feature>
<dbReference type="GeneTree" id="ENSGT00940000165595"/>
<dbReference type="Ensembl" id="ENSCINT00000014022.3">
    <property type="protein sequence ID" value="ENSCINP00000014022.3"/>
    <property type="gene ID" value="ENSCING00000006832.3"/>
</dbReference>
<evidence type="ECO:0000256" key="1">
    <source>
        <dbReference type="ARBA" id="ARBA00004141"/>
    </source>
</evidence>
<name>F7AZV4_CIOIN</name>
<feature type="binding site" evidence="6">
    <location>
        <position position="57"/>
    </location>
    <ligand>
        <name>Na(+)</name>
        <dbReference type="ChEBI" id="CHEBI:29101"/>
        <label>1</label>
    </ligand>
</feature>
<comment type="similarity">
    <text evidence="7">Belongs to the sodium:neurotransmitter symporter (SNF) (TC 2.A.22) family.</text>
</comment>
<feature type="region of interest" description="Disordered" evidence="8">
    <location>
        <begin position="1"/>
        <end position="35"/>
    </location>
</feature>
<feature type="transmembrane region" description="Helical" evidence="9">
    <location>
        <begin position="536"/>
        <end position="559"/>
    </location>
</feature>
<keyword evidence="6" id="KW-0479">Metal-binding</keyword>
<dbReference type="GO" id="GO:0046872">
    <property type="term" value="F:metal ion binding"/>
    <property type="evidence" value="ECO:0007669"/>
    <property type="project" value="UniProtKB-KW"/>
</dbReference>
<accession>F7AZV4</accession>
<evidence type="ECO:0000256" key="6">
    <source>
        <dbReference type="PIRSR" id="PIRSR600175-1"/>
    </source>
</evidence>